<dbReference type="PIRSF" id="PIRSF004553">
    <property type="entry name" value="CHP00095"/>
    <property type="match status" value="1"/>
</dbReference>
<name>A0A286GWP9_9PROT</name>
<dbReference type="InterPro" id="IPR029063">
    <property type="entry name" value="SAM-dependent_MTases_sf"/>
</dbReference>
<dbReference type="SUPFAM" id="SSF53335">
    <property type="entry name" value="S-adenosyl-L-methionine-dependent methyltransferases"/>
    <property type="match status" value="1"/>
</dbReference>
<dbReference type="InterPro" id="IPR004398">
    <property type="entry name" value="RNA_MeTrfase_RsmD"/>
</dbReference>
<dbReference type="OrthoDB" id="9803017at2"/>
<dbReference type="CDD" id="cd02440">
    <property type="entry name" value="AdoMet_MTases"/>
    <property type="match status" value="1"/>
</dbReference>
<protein>
    <submittedName>
        <fullName evidence="3">16S rRNA (Guanine966-N2)-methyltransferase</fullName>
    </submittedName>
</protein>
<dbReference type="EMBL" id="OCNJ01000010">
    <property type="protein sequence ID" value="SOD99958.1"/>
    <property type="molecule type" value="Genomic_DNA"/>
</dbReference>
<organism evidence="3 4">
    <name type="scientific">Caenispirillum bisanense</name>
    <dbReference type="NCBI Taxonomy" id="414052"/>
    <lineage>
        <taxon>Bacteria</taxon>
        <taxon>Pseudomonadati</taxon>
        <taxon>Pseudomonadota</taxon>
        <taxon>Alphaproteobacteria</taxon>
        <taxon>Rhodospirillales</taxon>
        <taxon>Novispirillaceae</taxon>
        <taxon>Caenispirillum</taxon>
    </lineage>
</organism>
<dbReference type="Pfam" id="PF03602">
    <property type="entry name" value="Cons_hypoth95"/>
    <property type="match status" value="1"/>
</dbReference>
<evidence type="ECO:0000256" key="2">
    <source>
        <dbReference type="ARBA" id="ARBA00022679"/>
    </source>
</evidence>
<keyword evidence="2 3" id="KW-0808">Transferase</keyword>
<dbReference type="PANTHER" id="PTHR43542">
    <property type="entry name" value="METHYLTRANSFERASE"/>
    <property type="match status" value="1"/>
</dbReference>
<dbReference type="AlphaFoldDB" id="A0A286GWP9"/>
<dbReference type="NCBIfam" id="TIGR00095">
    <property type="entry name" value="16S rRNA (guanine(966)-N(2))-methyltransferase RsmD"/>
    <property type="match status" value="1"/>
</dbReference>
<dbReference type="GO" id="GO:0008168">
    <property type="term" value="F:methyltransferase activity"/>
    <property type="evidence" value="ECO:0007669"/>
    <property type="project" value="UniProtKB-KW"/>
</dbReference>
<reference evidence="3 4" key="1">
    <citation type="submission" date="2017-09" db="EMBL/GenBank/DDBJ databases">
        <authorList>
            <person name="Ehlers B."/>
            <person name="Leendertz F.H."/>
        </authorList>
    </citation>
    <scope>NUCLEOTIDE SEQUENCE [LARGE SCALE GENOMIC DNA]</scope>
    <source>
        <strain evidence="3 4">USBA 140</strain>
    </source>
</reference>
<evidence type="ECO:0000313" key="3">
    <source>
        <dbReference type="EMBL" id="SOD99958.1"/>
    </source>
</evidence>
<gene>
    <name evidence="3" type="ORF">SAMN05421508_110144</name>
</gene>
<dbReference type="PANTHER" id="PTHR43542:SF1">
    <property type="entry name" value="METHYLTRANSFERASE"/>
    <property type="match status" value="1"/>
</dbReference>
<dbReference type="GO" id="GO:0031167">
    <property type="term" value="P:rRNA methylation"/>
    <property type="evidence" value="ECO:0007669"/>
    <property type="project" value="InterPro"/>
</dbReference>
<sequence length="186" mass="20041">MRIVAGTWRGRKLEAPEGRDVRPTSDRTREAVFNTLAHRWDADDFTLHGARVLDAFAGTGALGLEALSRGAAHVTFIDASPDSLRLLHANVEALGAARKVSIVRGDAVRPPPAPEACRLVLMDPPYASGLETPALTALAAQGWIAPAAVVVVEMPTGREMVVPDGFTLDDQRTYGRAQVAYLRYRS</sequence>
<evidence type="ECO:0000256" key="1">
    <source>
        <dbReference type="ARBA" id="ARBA00022603"/>
    </source>
</evidence>
<dbReference type="Proteomes" id="UP000219621">
    <property type="component" value="Unassembled WGS sequence"/>
</dbReference>
<dbReference type="RefSeq" id="WP_097280974.1">
    <property type="nucleotide sequence ID" value="NZ_OCNJ01000010.1"/>
</dbReference>
<keyword evidence="1 3" id="KW-0489">Methyltransferase</keyword>
<accession>A0A286GWP9</accession>
<dbReference type="Gene3D" id="3.40.50.150">
    <property type="entry name" value="Vaccinia Virus protein VP39"/>
    <property type="match status" value="1"/>
</dbReference>
<proteinExistence type="predicted"/>
<evidence type="ECO:0000313" key="4">
    <source>
        <dbReference type="Proteomes" id="UP000219621"/>
    </source>
</evidence>
<keyword evidence="4" id="KW-1185">Reference proteome</keyword>